<evidence type="ECO:0000256" key="2">
    <source>
        <dbReference type="PIRSR" id="PIRSR039026-1"/>
    </source>
</evidence>
<evidence type="ECO:0000256" key="4">
    <source>
        <dbReference type="SAM" id="SignalP"/>
    </source>
</evidence>
<accession>A0A9X1B8N7</accession>
<evidence type="ECO:0000256" key="3">
    <source>
        <dbReference type="PIRSR" id="PIRSR039026-2"/>
    </source>
</evidence>
<keyword evidence="6" id="KW-1185">Reference proteome</keyword>
<dbReference type="GO" id="GO:0031317">
    <property type="term" value="C:tripartite ATP-independent periplasmic transporter complex"/>
    <property type="evidence" value="ECO:0007669"/>
    <property type="project" value="InterPro"/>
</dbReference>
<dbReference type="AlphaFoldDB" id="A0A9X1B8N7"/>
<dbReference type="Proteomes" id="UP001138802">
    <property type="component" value="Unassembled WGS sequence"/>
</dbReference>
<feature type="binding site" evidence="3">
    <location>
        <position position="216"/>
    </location>
    <ligand>
        <name>Na(+)</name>
        <dbReference type="ChEBI" id="CHEBI:29101"/>
    </ligand>
</feature>
<comment type="caution">
    <text evidence="5">The sequence shown here is derived from an EMBL/GenBank/DDBJ whole genome shotgun (WGS) entry which is preliminary data.</text>
</comment>
<feature type="chain" id="PRO_5040824169" evidence="4">
    <location>
        <begin position="22"/>
        <end position="362"/>
    </location>
</feature>
<dbReference type="SUPFAM" id="SSF53850">
    <property type="entry name" value="Periplasmic binding protein-like II"/>
    <property type="match status" value="1"/>
</dbReference>
<evidence type="ECO:0000313" key="6">
    <source>
        <dbReference type="Proteomes" id="UP001138802"/>
    </source>
</evidence>
<dbReference type="InterPro" id="IPR038404">
    <property type="entry name" value="TRAP_DctP_sf"/>
</dbReference>
<feature type="signal peptide" evidence="4">
    <location>
        <begin position="1"/>
        <end position="21"/>
    </location>
</feature>
<evidence type="ECO:0000313" key="5">
    <source>
        <dbReference type="EMBL" id="MBK1644972.1"/>
    </source>
</evidence>
<dbReference type="Gene3D" id="3.40.190.10">
    <property type="entry name" value="Periplasmic binding protein-like II"/>
    <property type="match status" value="1"/>
</dbReference>
<feature type="binding site" evidence="3">
    <location>
        <position position="241"/>
    </location>
    <ligand>
        <name>substrate</name>
    </ligand>
</feature>
<gene>
    <name evidence="5" type="ORF">CKO25_09980</name>
</gene>
<dbReference type="Pfam" id="PF03480">
    <property type="entry name" value="DctP"/>
    <property type="match status" value="1"/>
</dbReference>
<dbReference type="GO" id="GO:0055085">
    <property type="term" value="P:transmembrane transport"/>
    <property type="evidence" value="ECO:0007669"/>
    <property type="project" value="InterPro"/>
</dbReference>
<dbReference type="InterPro" id="IPR026289">
    <property type="entry name" value="SBP_TakP-like"/>
</dbReference>
<feature type="binding site" evidence="2">
    <location>
        <position position="178"/>
    </location>
    <ligand>
        <name>substrate</name>
    </ligand>
</feature>
<sequence>MQRRQLIRGLGATSLALGAFAGGVGNAQSKSQFRWKMVTAWPKNFPGLGTGANTLADLIGEMSGGRIEIRVFGAGELVPAFEIFDAVSRGTAEMGHGSAYYWKGKSEAAQFFTTVPFGLTAQEINGWIFYGGGLELWKELYAEFGLIPAPCGNTGVQMGGWFNKEINSVEDLKGLKMRIPGLGGEVLARAGGTPVNLPGGELFSALQKGTIDATEWVGPYNDLSFGLYKAAKYYYYPGWHEPGAILEALINKKALETLPADLQAIVLNACRVANQDMLAEYSARDPVALQTLLTKHNVELRRFPPDVLARLRTISDEVVAEVGQRDPLASRVYSSYKKFLNQSKEWSRLAELAYLQARDQTT</sequence>
<dbReference type="InterPro" id="IPR018389">
    <property type="entry name" value="DctP_fam"/>
</dbReference>
<name>A0A9X1B8N7_9GAMM</name>
<proteinExistence type="predicted"/>
<keyword evidence="3" id="KW-0479">Metal-binding</keyword>
<dbReference type="RefSeq" id="WP_200387785.1">
    <property type="nucleotide sequence ID" value="NZ_NRSD01000009.1"/>
</dbReference>
<dbReference type="NCBIfam" id="NF037995">
    <property type="entry name" value="TRAP_S1"/>
    <property type="match status" value="1"/>
</dbReference>
<protein>
    <submittedName>
        <fullName evidence="5">ABC transporter substrate-binding protein</fullName>
    </submittedName>
</protein>
<dbReference type="Gene3D" id="3.40.190.170">
    <property type="entry name" value="Bacterial extracellular solute-binding protein, family 7"/>
    <property type="match status" value="1"/>
</dbReference>
<dbReference type="EMBL" id="NRSD01000009">
    <property type="protein sequence ID" value="MBK1644972.1"/>
    <property type="molecule type" value="Genomic_DNA"/>
</dbReference>
<dbReference type="PIRSF" id="PIRSF039026">
    <property type="entry name" value="SiaP"/>
    <property type="match status" value="1"/>
</dbReference>
<keyword evidence="1 4" id="KW-0732">Signal</keyword>
<dbReference type="GO" id="GO:0046872">
    <property type="term" value="F:metal ion binding"/>
    <property type="evidence" value="ECO:0007669"/>
    <property type="project" value="UniProtKB-KW"/>
</dbReference>
<organism evidence="5 6">
    <name type="scientific">Thiocapsa imhoffii</name>
    <dbReference type="NCBI Taxonomy" id="382777"/>
    <lineage>
        <taxon>Bacteria</taxon>
        <taxon>Pseudomonadati</taxon>
        <taxon>Pseudomonadota</taxon>
        <taxon>Gammaproteobacteria</taxon>
        <taxon>Chromatiales</taxon>
        <taxon>Chromatiaceae</taxon>
        <taxon>Thiocapsa</taxon>
    </lineage>
</organism>
<dbReference type="PANTHER" id="PTHR33376">
    <property type="match status" value="1"/>
</dbReference>
<dbReference type="PANTHER" id="PTHR33376:SF5">
    <property type="entry name" value="EXTRACYTOPLASMIC SOLUTE RECEPTOR PROTEIN"/>
    <property type="match status" value="1"/>
</dbReference>
<feature type="binding site" evidence="2">
    <location>
        <position position="157"/>
    </location>
    <ligand>
        <name>substrate</name>
    </ligand>
</feature>
<feature type="binding site" evidence="3">
    <location>
        <position position="215"/>
    </location>
    <ligand>
        <name>substrate</name>
    </ligand>
</feature>
<evidence type="ECO:0000256" key="1">
    <source>
        <dbReference type="ARBA" id="ARBA00022729"/>
    </source>
</evidence>
<reference evidence="5 6" key="1">
    <citation type="journal article" date="2020" name="Microorganisms">
        <title>Osmotic Adaptation and Compatible Solute Biosynthesis of Phototrophic Bacteria as Revealed from Genome Analyses.</title>
        <authorList>
            <person name="Imhoff J.F."/>
            <person name="Rahn T."/>
            <person name="Kunzel S."/>
            <person name="Keller A."/>
            <person name="Neulinger S.C."/>
        </authorList>
    </citation>
    <scope>NUCLEOTIDE SEQUENCE [LARGE SCALE GENOMIC DNA]</scope>
    <source>
        <strain evidence="5 6">DSM 21303</strain>
    </source>
</reference>